<sequence length="147" mass="16531">MNDKFLSEFVVAKGILSRDGGMHAHDITVRITNADKILTGTFKDDFNIFDAVKNARNGYSKVLQKTKTKQRFFNLKYPIPKTPSTVQKMKGAEWYFCLDADGIVNVKFHTMVSASDYLIAELKSGNSNFEITPGAHTLLSATRNKMF</sequence>
<evidence type="ECO:0000313" key="2">
    <source>
        <dbReference type="WBParaSite" id="PDA_v2.g17885.t1"/>
    </source>
</evidence>
<name>A0A914PHT8_9BILA</name>
<evidence type="ECO:0000313" key="1">
    <source>
        <dbReference type="Proteomes" id="UP000887578"/>
    </source>
</evidence>
<protein>
    <submittedName>
        <fullName evidence="2">Uncharacterized protein</fullName>
    </submittedName>
</protein>
<dbReference type="WBParaSite" id="PDA_v2.g17885.t1">
    <property type="protein sequence ID" value="PDA_v2.g17885.t1"/>
    <property type="gene ID" value="PDA_v2.g17885"/>
</dbReference>
<accession>A0A914PHT8</accession>
<dbReference type="AlphaFoldDB" id="A0A914PHT8"/>
<organism evidence="1 2">
    <name type="scientific">Panagrolaimus davidi</name>
    <dbReference type="NCBI Taxonomy" id="227884"/>
    <lineage>
        <taxon>Eukaryota</taxon>
        <taxon>Metazoa</taxon>
        <taxon>Ecdysozoa</taxon>
        <taxon>Nematoda</taxon>
        <taxon>Chromadorea</taxon>
        <taxon>Rhabditida</taxon>
        <taxon>Tylenchina</taxon>
        <taxon>Panagrolaimomorpha</taxon>
        <taxon>Panagrolaimoidea</taxon>
        <taxon>Panagrolaimidae</taxon>
        <taxon>Panagrolaimus</taxon>
    </lineage>
</organism>
<proteinExistence type="predicted"/>
<dbReference type="Proteomes" id="UP000887578">
    <property type="component" value="Unplaced"/>
</dbReference>
<keyword evidence="1" id="KW-1185">Reference proteome</keyword>
<reference evidence="2" key="1">
    <citation type="submission" date="2022-11" db="UniProtKB">
        <authorList>
            <consortium name="WormBaseParasite"/>
        </authorList>
    </citation>
    <scope>IDENTIFICATION</scope>
</reference>